<dbReference type="Pfam" id="PF00502">
    <property type="entry name" value="Phycobilisome"/>
    <property type="match status" value="1"/>
</dbReference>
<gene>
    <name evidence="5" type="ORF">NEA10_16265</name>
</gene>
<evidence type="ECO:0000313" key="5">
    <source>
        <dbReference type="EMBL" id="USR90379.1"/>
    </source>
</evidence>
<keyword evidence="4" id="KW-0605">Phycobilisome</keyword>
<keyword evidence="4" id="KW-0249">Electron transport</keyword>
<reference evidence="5" key="1">
    <citation type="submission" date="2022-06" db="EMBL/GenBank/DDBJ databases">
        <title>Genome sequence of Phormidium yuhuli AB48 isolated from an industrial photobioreactor environment.</title>
        <authorList>
            <person name="Qiu Y."/>
            <person name="Noonan A.J.C."/>
            <person name="Dofher K."/>
            <person name="Koch M."/>
            <person name="Kieft B."/>
            <person name="Lin X."/>
            <person name="Ziels R.M."/>
            <person name="Hallam S.J."/>
        </authorList>
    </citation>
    <scope>NUCLEOTIDE SEQUENCE</scope>
    <source>
        <strain evidence="5">AB48</strain>
    </source>
</reference>
<protein>
    <submittedName>
        <fullName evidence="5">Bleomycin hydrolase</fullName>
    </submittedName>
</protein>
<dbReference type="PANTHER" id="PTHR34011">
    <property type="entry name" value="PHYCOBILISOME 32.1 KDA LINKER POLYPEPTIDE, PHYCOCYANIN-ASSOCIATED, ROD 2-RELATED"/>
    <property type="match status" value="1"/>
</dbReference>
<sequence>MLDSFSRAVLDAEAQTAYVEGDRLARLRQFAASHAYRISAVALIRQQANDIIAQAISTMVAENPELIQRGGNCYPSRRMATCIRDGEFILRYVSYALLAGDSAILEQRCLEGLKQTYETLGVPLSSAVSAIAEMKAATLAQLEVQLQEADVSLKQPLLAEVADYFEIAIAALR</sequence>
<keyword evidence="3 4" id="KW-0089">Bile pigment</keyword>
<keyword evidence="5" id="KW-0378">Hydrolase</keyword>
<dbReference type="PANTHER" id="PTHR34011:SF7">
    <property type="entry name" value="C-PHYCOCYANIN BETA SUBUNIT"/>
    <property type="match status" value="1"/>
</dbReference>
<evidence type="ECO:0000256" key="1">
    <source>
        <dbReference type="ARBA" id="ARBA00008182"/>
    </source>
</evidence>
<keyword evidence="6" id="KW-1185">Reference proteome</keyword>
<dbReference type="EMBL" id="CP098611">
    <property type="protein sequence ID" value="USR90379.1"/>
    <property type="molecule type" value="Genomic_DNA"/>
</dbReference>
<dbReference type="InterPro" id="IPR038719">
    <property type="entry name" value="Phycobilisome_asu/bsu_sf"/>
</dbReference>
<dbReference type="RefSeq" id="WP_252662411.1">
    <property type="nucleotide sequence ID" value="NZ_CP098611.1"/>
</dbReference>
<keyword evidence="4" id="KW-0602">Photosynthesis</keyword>
<comment type="similarity">
    <text evidence="1 4">Belongs to the phycobiliprotein family.</text>
</comment>
<name>A0ABY5AMG1_9CYAN</name>
<dbReference type="PIRSF" id="PIRSF000081">
    <property type="entry name" value="Phycocyanin"/>
    <property type="match status" value="1"/>
</dbReference>
<dbReference type="Gene3D" id="1.10.490.20">
    <property type="entry name" value="Phycocyanins"/>
    <property type="match status" value="1"/>
</dbReference>
<evidence type="ECO:0000256" key="2">
    <source>
        <dbReference type="ARBA" id="ARBA00022991"/>
    </source>
</evidence>
<dbReference type="InterPro" id="IPR009050">
    <property type="entry name" value="Globin-like_sf"/>
</dbReference>
<keyword evidence="4" id="KW-0813">Transport</keyword>
<dbReference type="SUPFAM" id="SSF46458">
    <property type="entry name" value="Globin-like"/>
    <property type="match status" value="1"/>
</dbReference>
<dbReference type="InterPro" id="IPR012128">
    <property type="entry name" value="Phycobilisome_asu/bsu"/>
</dbReference>
<proteinExistence type="inferred from homology"/>
<evidence type="ECO:0000256" key="3">
    <source>
        <dbReference type="ARBA" id="ARBA00023307"/>
    </source>
</evidence>
<keyword evidence="2 4" id="KW-0157">Chromophore</keyword>
<organism evidence="5 6">
    <name type="scientific">Phormidium yuhuli AB48</name>
    <dbReference type="NCBI Taxonomy" id="2940671"/>
    <lineage>
        <taxon>Bacteria</taxon>
        <taxon>Bacillati</taxon>
        <taxon>Cyanobacteriota</taxon>
        <taxon>Cyanophyceae</taxon>
        <taxon>Oscillatoriophycideae</taxon>
        <taxon>Oscillatoriales</taxon>
        <taxon>Oscillatoriaceae</taxon>
        <taxon>Phormidium</taxon>
        <taxon>Phormidium yuhuli</taxon>
    </lineage>
</organism>
<keyword evidence="4" id="KW-0472">Membrane</keyword>
<dbReference type="GO" id="GO:0016787">
    <property type="term" value="F:hydrolase activity"/>
    <property type="evidence" value="ECO:0007669"/>
    <property type="project" value="UniProtKB-KW"/>
</dbReference>
<accession>A0ABY5AMG1</accession>
<dbReference type="Proteomes" id="UP001056708">
    <property type="component" value="Chromosome"/>
</dbReference>
<evidence type="ECO:0000256" key="4">
    <source>
        <dbReference type="RuleBase" id="RU004438"/>
    </source>
</evidence>
<keyword evidence="4" id="KW-0042">Antenna complex</keyword>
<keyword evidence="4" id="KW-0793">Thylakoid</keyword>
<comment type="subcellular location">
    <subcellularLocation>
        <location evidence="4">Cellular thylakoid membrane</location>
        <topology evidence="4">Peripheral membrane protein</topology>
        <orientation evidence="4">Cytoplasmic side</orientation>
    </subcellularLocation>
</comment>
<evidence type="ECO:0000313" key="6">
    <source>
        <dbReference type="Proteomes" id="UP001056708"/>
    </source>
</evidence>